<dbReference type="InterPro" id="IPR051010">
    <property type="entry name" value="BCAA_transport"/>
</dbReference>
<feature type="chain" id="PRO_5046925285" description="Leucine-binding protein domain-containing protein" evidence="3">
    <location>
        <begin position="25"/>
        <end position="400"/>
    </location>
</feature>
<name>A0ABP4EFQ8_9ACTN</name>
<dbReference type="Gene3D" id="3.40.50.2300">
    <property type="match status" value="2"/>
</dbReference>
<gene>
    <name evidence="5" type="ORF">GCM10009668_21210</name>
</gene>
<dbReference type="InterPro" id="IPR028082">
    <property type="entry name" value="Peripla_BP_I"/>
</dbReference>
<evidence type="ECO:0000313" key="5">
    <source>
        <dbReference type="EMBL" id="GAA1102435.1"/>
    </source>
</evidence>
<keyword evidence="6" id="KW-1185">Reference proteome</keyword>
<accession>A0ABP4EFQ8</accession>
<comment type="caution">
    <text evidence="5">The sequence shown here is derived from an EMBL/GenBank/DDBJ whole genome shotgun (WGS) entry which is preliminary data.</text>
</comment>
<reference evidence="6" key="1">
    <citation type="journal article" date="2019" name="Int. J. Syst. Evol. Microbiol.">
        <title>The Global Catalogue of Microorganisms (GCM) 10K type strain sequencing project: providing services to taxonomists for standard genome sequencing and annotation.</title>
        <authorList>
            <consortium name="The Broad Institute Genomics Platform"/>
            <consortium name="The Broad Institute Genome Sequencing Center for Infectious Disease"/>
            <person name="Wu L."/>
            <person name="Ma J."/>
        </authorList>
    </citation>
    <scope>NUCLEOTIDE SEQUENCE [LARGE SCALE GENOMIC DNA]</scope>
    <source>
        <strain evidence="6">JCM 13008</strain>
    </source>
</reference>
<dbReference type="PANTHER" id="PTHR30483:SF6">
    <property type="entry name" value="PERIPLASMIC BINDING PROTEIN OF ABC TRANSPORTER FOR NATURAL AMINO ACIDS"/>
    <property type="match status" value="1"/>
</dbReference>
<evidence type="ECO:0000259" key="4">
    <source>
        <dbReference type="Pfam" id="PF13458"/>
    </source>
</evidence>
<dbReference type="PANTHER" id="PTHR30483">
    <property type="entry name" value="LEUCINE-SPECIFIC-BINDING PROTEIN"/>
    <property type="match status" value="1"/>
</dbReference>
<protein>
    <recommendedName>
        <fullName evidence="4">Leucine-binding protein domain-containing protein</fullName>
    </recommendedName>
</protein>
<keyword evidence="2 3" id="KW-0732">Signal</keyword>
<dbReference type="SUPFAM" id="SSF53822">
    <property type="entry name" value="Periplasmic binding protein-like I"/>
    <property type="match status" value="1"/>
</dbReference>
<organism evidence="5 6">
    <name type="scientific">Nocardioides dubius</name>
    <dbReference type="NCBI Taxonomy" id="317019"/>
    <lineage>
        <taxon>Bacteria</taxon>
        <taxon>Bacillati</taxon>
        <taxon>Actinomycetota</taxon>
        <taxon>Actinomycetes</taxon>
        <taxon>Propionibacteriales</taxon>
        <taxon>Nocardioidaceae</taxon>
        <taxon>Nocardioides</taxon>
    </lineage>
</organism>
<feature type="signal peptide" evidence="3">
    <location>
        <begin position="1"/>
        <end position="24"/>
    </location>
</feature>
<comment type="similarity">
    <text evidence="1">Belongs to the leucine-binding protein family.</text>
</comment>
<dbReference type="Proteomes" id="UP001501581">
    <property type="component" value="Unassembled WGS sequence"/>
</dbReference>
<evidence type="ECO:0000256" key="3">
    <source>
        <dbReference type="SAM" id="SignalP"/>
    </source>
</evidence>
<dbReference type="Pfam" id="PF13458">
    <property type="entry name" value="Peripla_BP_6"/>
    <property type="match status" value="1"/>
</dbReference>
<proteinExistence type="inferred from homology"/>
<sequence>MNEEFGMKKLAIVALATAALALSACGGSSEGGSSDGTVRIGVVGPETGPAPQYYTDLIRPAELAVAQLAEKYDLKVELVEVDDQGTPDGASRAVQKLLNEENVDAILGPPLSGNALQVADVIQRTGRPWLSPAIAPEIMDESLEQNWLFRTNYNSADLSEVVASLLFADDAKVGVVHSADAYGQSGVDSVKAEAKKLGKTVAAVEAIQPGATDFSAGISRLKAAGVDSVFLAITAGADTSTVTKTIAQQGLKPKRVVTNATIMADFAELADPGQWENLVFVDPRDLVGENLATIAKDYQAKFDEAPILPTNVYSVMAAIDAYLAGVAEAGDAGDYDAVRKAMEGIASVSVGADTIDAPFAAGDHELYEAEDPSAWNVFGFNDKGDLEMRGNLEECLSGTC</sequence>
<evidence type="ECO:0000256" key="1">
    <source>
        <dbReference type="ARBA" id="ARBA00010062"/>
    </source>
</evidence>
<evidence type="ECO:0000256" key="2">
    <source>
        <dbReference type="ARBA" id="ARBA00022729"/>
    </source>
</evidence>
<dbReference type="InterPro" id="IPR028081">
    <property type="entry name" value="Leu-bd"/>
</dbReference>
<dbReference type="EMBL" id="BAAALG010000008">
    <property type="protein sequence ID" value="GAA1102435.1"/>
    <property type="molecule type" value="Genomic_DNA"/>
</dbReference>
<feature type="domain" description="Leucine-binding protein" evidence="4">
    <location>
        <begin position="37"/>
        <end position="356"/>
    </location>
</feature>
<evidence type="ECO:0000313" key="6">
    <source>
        <dbReference type="Proteomes" id="UP001501581"/>
    </source>
</evidence>